<evidence type="ECO:0000256" key="1">
    <source>
        <dbReference type="SAM" id="MobiDB-lite"/>
    </source>
</evidence>
<feature type="compositionally biased region" description="Polar residues" evidence="1">
    <location>
        <begin position="158"/>
        <end position="176"/>
    </location>
</feature>
<evidence type="ECO:0000313" key="3">
    <source>
        <dbReference type="Proteomes" id="UP000807306"/>
    </source>
</evidence>
<feature type="compositionally biased region" description="Basic residues" evidence="1">
    <location>
        <begin position="450"/>
        <end position="462"/>
    </location>
</feature>
<feature type="compositionally biased region" description="Polar residues" evidence="1">
    <location>
        <begin position="190"/>
        <end position="209"/>
    </location>
</feature>
<reference evidence="2" key="1">
    <citation type="submission" date="2020-11" db="EMBL/GenBank/DDBJ databases">
        <authorList>
            <consortium name="DOE Joint Genome Institute"/>
            <person name="Ahrendt S."/>
            <person name="Riley R."/>
            <person name="Andreopoulos W."/>
            <person name="Labutti K."/>
            <person name="Pangilinan J."/>
            <person name="Ruiz-Duenas F.J."/>
            <person name="Barrasa J.M."/>
            <person name="Sanchez-Garcia M."/>
            <person name="Camarero S."/>
            <person name="Miyauchi S."/>
            <person name="Serrano A."/>
            <person name="Linde D."/>
            <person name="Babiker R."/>
            <person name="Drula E."/>
            <person name="Ayuso-Fernandez I."/>
            <person name="Pacheco R."/>
            <person name="Padilla G."/>
            <person name="Ferreira P."/>
            <person name="Barriuso J."/>
            <person name="Kellner H."/>
            <person name="Castanera R."/>
            <person name="Alfaro M."/>
            <person name="Ramirez L."/>
            <person name="Pisabarro A.G."/>
            <person name="Kuo A."/>
            <person name="Tritt A."/>
            <person name="Lipzen A."/>
            <person name="He G."/>
            <person name="Yan M."/>
            <person name="Ng V."/>
            <person name="Cullen D."/>
            <person name="Martin F."/>
            <person name="Rosso M.-N."/>
            <person name="Henrissat B."/>
            <person name="Hibbett D."/>
            <person name="Martinez A.T."/>
            <person name="Grigoriev I.V."/>
        </authorList>
    </citation>
    <scope>NUCLEOTIDE SEQUENCE</scope>
    <source>
        <strain evidence="2">CBS 506.95</strain>
    </source>
</reference>
<sequence length="1011" mass="111390">MAAALQPIHGDLGNPSGPSSLYPSGIMNEFTFGDNRYPPIRPQSRATQQSNSRPGTSDRSWQPTPASSEAQSLYKQSSSGVYQTQAESQYQSSRQTDQRSLTSDNYLTQQQDQDSHKTSLSYALPPSSSRRVVERYSLDDNGQVLPPNAQRPPPFASEAQSVQETVTARSRPTTPQGPRVALAQGRMSPKASTSRRSTPPQGQISSSQFPPIIPLSASPTYTPPVAPTNRAYAQQPTYVNQSNGNRPIQPVYTPIVPVQEEVCVECAMRDQDMADVDVLSPGVWERESDVVFEELKRRELEEETAGIVSDDPKRPRIRGGRLTEQHVKLWLSINPREPASKQQTLHNYIKSQRALLEAEAHAHARAMQEAKQLDNRMRDAYSQLRRSAYDTGSTTSAIDDLGGVRIKPPVAAPLNHSRARSHSREVTLLENGMIVEHVDVKKEEREARERRKREDRRARKSSRSSVMDVGSIISAQSSGQVVDNNLTPYSRYSQANYSPRPASVFGLGAERPDLPRAYSQASFSDVHSLTSGSPRRTRFFGMKNLSTGWRSQDSLAPSGMSGSMVDMHLALQRDGYGPNGLSASPIDLNTPRRSQIWPPVDLEGPNTSQILADDKSKKKKGGLAKIWRIVTGKTIDQTKNVAAYQGQEDDLPLAPPPPLSYLVDRKPPTNDFSGNGGMRQTSSPSLPLVSPKYPMGPTSPGMSPPTAPSSILPSPASLRQSGDIEIAGMNDGLAYNDDTIRQDEGGAKMQNNWKSMQSLTSETDSRPQNSSGSPTPNDSNMLRPQSTLVREKSLPPLPVGEAPAQVLPTDRPRTYYGMDTHAVAPGPDSFTPPQAAFRNGDMRRQSFGGMSSRPNLNVQTMPVTQPVDFDARRAFNPRYDEFGASRRSLGRLDLQENSRAMSPPVATKRKSKFGLSSLLGKKQDKREQPELIYNHDLGPQYIATPYDPQDDMTTAGYATSTSRHSALSSGNPNVNARLSAPRRPLEELVHQDSEFLAYRYPSNDQRLDLLR</sequence>
<gene>
    <name evidence="2" type="ORF">CPB83DRAFT_761068</name>
</gene>
<feature type="compositionally biased region" description="Polar residues" evidence="1">
    <location>
        <begin position="956"/>
        <end position="976"/>
    </location>
</feature>
<protein>
    <submittedName>
        <fullName evidence="2">Uncharacterized protein</fullName>
    </submittedName>
</protein>
<comment type="caution">
    <text evidence="2">The sequence shown here is derived from an EMBL/GenBank/DDBJ whole genome shotgun (WGS) entry which is preliminary data.</text>
</comment>
<evidence type="ECO:0000313" key="2">
    <source>
        <dbReference type="EMBL" id="KAF9531617.1"/>
    </source>
</evidence>
<keyword evidence="3" id="KW-1185">Reference proteome</keyword>
<feature type="region of interest" description="Disordered" evidence="1">
    <location>
        <begin position="943"/>
        <end position="979"/>
    </location>
</feature>
<proteinExistence type="predicted"/>
<organism evidence="2 3">
    <name type="scientific">Crepidotus variabilis</name>
    <dbReference type="NCBI Taxonomy" id="179855"/>
    <lineage>
        <taxon>Eukaryota</taxon>
        <taxon>Fungi</taxon>
        <taxon>Dikarya</taxon>
        <taxon>Basidiomycota</taxon>
        <taxon>Agaricomycotina</taxon>
        <taxon>Agaricomycetes</taxon>
        <taxon>Agaricomycetidae</taxon>
        <taxon>Agaricales</taxon>
        <taxon>Agaricineae</taxon>
        <taxon>Crepidotaceae</taxon>
        <taxon>Crepidotus</taxon>
    </lineage>
</organism>
<feature type="compositionally biased region" description="Low complexity" evidence="1">
    <location>
        <begin position="708"/>
        <end position="717"/>
    </location>
</feature>
<feature type="compositionally biased region" description="Polar residues" evidence="1">
    <location>
        <begin position="44"/>
        <end position="130"/>
    </location>
</feature>
<name>A0A9P6JS62_9AGAR</name>
<dbReference type="EMBL" id="MU157834">
    <property type="protein sequence ID" value="KAF9531617.1"/>
    <property type="molecule type" value="Genomic_DNA"/>
</dbReference>
<feature type="compositionally biased region" description="Polar residues" evidence="1">
    <location>
        <begin position="670"/>
        <end position="685"/>
    </location>
</feature>
<dbReference type="OrthoDB" id="3013446at2759"/>
<feature type="region of interest" description="Disordered" evidence="1">
    <location>
        <begin position="442"/>
        <end position="472"/>
    </location>
</feature>
<feature type="region of interest" description="Disordered" evidence="1">
    <location>
        <begin position="1"/>
        <end position="228"/>
    </location>
</feature>
<dbReference type="AlphaFoldDB" id="A0A9P6JS62"/>
<dbReference type="Proteomes" id="UP000807306">
    <property type="component" value="Unassembled WGS sequence"/>
</dbReference>
<feature type="compositionally biased region" description="Polar residues" evidence="1">
    <location>
        <begin position="757"/>
        <end position="788"/>
    </location>
</feature>
<feature type="region of interest" description="Disordered" evidence="1">
    <location>
        <begin position="665"/>
        <end position="717"/>
    </location>
</feature>
<accession>A0A9P6JS62</accession>
<feature type="region of interest" description="Disordered" evidence="1">
    <location>
        <begin position="757"/>
        <end position="810"/>
    </location>
</feature>